<gene>
    <name evidence="6" type="ORF">JAO78_005220</name>
</gene>
<protein>
    <recommendedName>
        <fullName evidence="4">Putative HNH nuclease YajD</fullName>
    </recommendedName>
</protein>
<evidence type="ECO:0000256" key="3">
    <source>
        <dbReference type="ARBA" id="ARBA00038412"/>
    </source>
</evidence>
<keyword evidence="6" id="KW-0255">Endonuclease</keyword>
<evidence type="ECO:0000259" key="5">
    <source>
        <dbReference type="SMART" id="SM00507"/>
    </source>
</evidence>
<dbReference type="InterPro" id="IPR002711">
    <property type="entry name" value="HNH"/>
</dbReference>
<name>A0ABS8C1K8_9ALTE</name>
<dbReference type="GO" id="GO:0004519">
    <property type="term" value="F:endonuclease activity"/>
    <property type="evidence" value="ECO:0007669"/>
    <property type="project" value="UniProtKB-KW"/>
</dbReference>
<dbReference type="Proteomes" id="UP000633814">
    <property type="component" value="Unassembled WGS sequence"/>
</dbReference>
<dbReference type="InterPro" id="IPR003615">
    <property type="entry name" value="HNH_nuc"/>
</dbReference>
<organism evidence="6 7">
    <name type="scientific">Alishewanella maricola</name>
    <dbReference type="NCBI Taxonomy" id="2795740"/>
    <lineage>
        <taxon>Bacteria</taxon>
        <taxon>Pseudomonadati</taxon>
        <taxon>Pseudomonadota</taxon>
        <taxon>Gammaproteobacteria</taxon>
        <taxon>Alteromonadales</taxon>
        <taxon>Alteromonadaceae</taxon>
        <taxon>Alishewanella</taxon>
    </lineage>
</organism>
<dbReference type="RefSeq" id="WP_226750298.1">
    <property type="nucleotide sequence ID" value="NZ_JAEINI020000002.1"/>
</dbReference>
<dbReference type="EMBL" id="JAEINI020000002">
    <property type="protein sequence ID" value="MCB5226212.1"/>
    <property type="molecule type" value="Genomic_DNA"/>
</dbReference>
<dbReference type="PANTHER" id="PTHR41286:SF1">
    <property type="entry name" value="HNH NUCLEASE YAJD-RELATED"/>
    <property type="match status" value="1"/>
</dbReference>
<evidence type="ECO:0000256" key="1">
    <source>
        <dbReference type="ARBA" id="ARBA00022722"/>
    </source>
</evidence>
<feature type="domain" description="HNH nuclease" evidence="5">
    <location>
        <begin position="56"/>
        <end position="110"/>
    </location>
</feature>
<keyword evidence="7" id="KW-1185">Reference proteome</keyword>
<evidence type="ECO:0000256" key="4">
    <source>
        <dbReference type="ARBA" id="ARBA00040194"/>
    </source>
</evidence>
<comment type="caution">
    <text evidence="6">The sequence shown here is derived from an EMBL/GenBank/DDBJ whole genome shotgun (WGS) entry which is preliminary data.</text>
</comment>
<keyword evidence="2" id="KW-0378">Hydrolase</keyword>
<evidence type="ECO:0000313" key="7">
    <source>
        <dbReference type="Proteomes" id="UP000633814"/>
    </source>
</evidence>
<proteinExistence type="inferred from homology"/>
<dbReference type="CDD" id="cd00085">
    <property type="entry name" value="HNHc"/>
    <property type="match status" value="1"/>
</dbReference>
<keyword evidence="1" id="KW-0540">Nuclease</keyword>
<comment type="similarity">
    <text evidence="3">Belongs to the HNH nuclease family.</text>
</comment>
<dbReference type="SMART" id="SM00507">
    <property type="entry name" value="HNHc"/>
    <property type="match status" value="1"/>
</dbReference>
<dbReference type="PANTHER" id="PTHR41286">
    <property type="entry name" value="HNH NUCLEASE YAJD-RELATED"/>
    <property type="match status" value="1"/>
</dbReference>
<accession>A0ABS8C1K8</accession>
<reference evidence="6 7" key="1">
    <citation type="submission" date="2021-10" db="EMBL/GenBank/DDBJ databases">
        <title>Alishewanella koreense sp. nov. isolated from seawater of southwestern coast in South Korea and the proposal for the reclassification of Rheinheimera perlucida and Rheinheimera tuosuensis as Arsukibacterium perlucida and Arsukibacterium tuosuensis.</title>
        <authorList>
            <person name="Kim K.H."/>
            <person name="Ruan W."/>
            <person name="Kim K.R."/>
            <person name="Baek J.H."/>
            <person name="Jeon C.O."/>
        </authorList>
    </citation>
    <scope>NUCLEOTIDE SEQUENCE [LARGE SCALE GENOMIC DNA]</scope>
    <source>
        <strain evidence="6 7">16-MA</strain>
    </source>
</reference>
<evidence type="ECO:0000313" key="6">
    <source>
        <dbReference type="EMBL" id="MCB5226212.1"/>
    </source>
</evidence>
<dbReference type="Gene3D" id="1.10.30.50">
    <property type="match status" value="1"/>
</dbReference>
<evidence type="ECO:0000256" key="2">
    <source>
        <dbReference type="ARBA" id="ARBA00022801"/>
    </source>
</evidence>
<dbReference type="Pfam" id="PF01844">
    <property type="entry name" value="HNH"/>
    <property type="match status" value="1"/>
</dbReference>
<sequence length="122" mass="13763">MPSKQLKPCRKCKKSLTRCRSGYCDKCKPADDTNWSGWQKQKGNRHERGYGNAWQKLRLTILDRDDNLCQECLRQGVFTRGTHIDHIKPKSKGGTDDQTNLQALCKPCHDAKTASERTGGAG</sequence>